<dbReference type="InterPro" id="IPR010982">
    <property type="entry name" value="Lambda_DNA-bd_dom_sf"/>
</dbReference>
<keyword evidence="2" id="KW-0238">DNA-binding</keyword>
<dbReference type="PROSITE" id="PS50932">
    <property type="entry name" value="HTH_LACI_2"/>
    <property type="match status" value="1"/>
</dbReference>
<dbReference type="RefSeq" id="WP_136424673.1">
    <property type="nucleotide sequence ID" value="NZ_SSSN01000007.1"/>
</dbReference>
<dbReference type="SUPFAM" id="SSF53822">
    <property type="entry name" value="Periplasmic binding protein-like I"/>
    <property type="match status" value="1"/>
</dbReference>
<evidence type="ECO:0000256" key="3">
    <source>
        <dbReference type="ARBA" id="ARBA00023163"/>
    </source>
</evidence>
<dbReference type="PROSITE" id="PS00356">
    <property type="entry name" value="HTH_LACI_1"/>
    <property type="match status" value="1"/>
</dbReference>
<evidence type="ECO:0000256" key="2">
    <source>
        <dbReference type="ARBA" id="ARBA00023125"/>
    </source>
</evidence>
<evidence type="ECO:0000313" key="5">
    <source>
        <dbReference type="EMBL" id="THG34037.1"/>
    </source>
</evidence>
<dbReference type="Gene3D" id="1.10.260.40">
    <property type="entry name" value="lambda repressor-like DNA-binding domains"/>
    <property type="match status" value="1"/>
</dbReference>
<dbReference type="InterPro" id="IPR028082">
    <property type="entry name" value="Peripla_BP_I"/>
</dbReference>
<dbReference type="GO" id="GO:0000976">
    <property type="term" value="F:transcription cis-regulatory region binding"/>
    <property type="evidence" value="ECO:0007669"/>
    <property type="project" value="TreeGrafter"/>
</dbReference>
<name>A0A4V3WU03_9MICO</name>
<dbReference type="Proteomes" id="UP000307380">
    <property type="component" value="Unassembled WGS sequence"/>
</dbReference>
<evidence type="ECO:0000256" key="1">
    <source>
        <dbReference type="ARBA" id="ARBA00023015"/>
    </source>
</evidence>
<organism evidence="5 6">
    <name type="scientific">Orlajensenia flava</name>
    <dbReference type="NCBI Taxonomy" id="2565934"/>
    <lineage>
        <taxon>Bacteria</taxon>
        <taxon>Bacillati</taxon>
        <taxon>Actinomycetota</taxon>
        <taxon>Actinomycetes</taxon>
        <taxon>Micrococcales</taxon>
        <taxon>Microbacteriaceae</taxon>
        <taxon>Orlajensenia</taxon>
    </lineage>
</organism>
<dbReference type="CDD" id="cd01392">
    <property type="entry name" value="HTH_LacI"/>
    <property type="match status" value="1"/>
</dbReference>
<dbReference type="SUPFAM" id="SSF47413">
    <property type="entry name" value="lambda repressor-like DNA-binding domains"/>
    <property type="match status" value="1"/>
</dbReference>
<comment type="caution">
    <text evidence="5">The sequence shown here is derived from an EMBL/GenBank/DDBJ whole genome shotgun (WGS) entry which is preliminary data.</text>
</comment>
<dbReference type="PANTHER" id="PTHR30146:SF109">
    <property type="entry name" value="HTH-TYPE TRANSCRIPTIONAL REGULATOR GALS"/>
    <property type="match status" value="1"/>
</dbReference>
<evidence type="ECO:0000313" key="6">
    <source>
        <dbReference type="Proteomes" id="UP000307380"/>
    </source>
</evidence>
<accession>A0A4V3WU03</accession>
<dbReference type="InterPro" id="IPR046335">
    <property type="entry name" value="LacI/GalR-like_sensor"/>
</dbReference>
<dbReference type="InterPro" id="IPR000843">
    <property type="entry name" value="HTH_LacI"/>
</dbReference>
<dbReference type="SMART" id="SM00354">
    <property type="entry name" value="HTH_LACI"/>
    <property type="match status" value="1"/>
</dbReference>
<dbReference type="Pfam" id="PF00356">
    <property type="entry name" value="LacI"/>
    <property type="match status" value="1"/>
</dbReference>
<dbReference type="AlphaFoldDB" id="A0A4V3WU03"/>
<protein>
    <submittedName>
        <fullName evidence="5">LacI family transcriptional regulator</fullName>
    </submittedName>
</protein>
<proteinExistence type="predicted"/>
<dbReference type="EMBL" id="SSSN01000007">
    <property type="protein sequence ID" value="THG34037.1"/>
    <property type="molecule type" value="Genomic_DNA"/>
</dbReference>
<reference evidence="5 6" key="1">
    <citation type="submission" date="2019-04" db="EMBL/GenBank/DDBJ databases">
        <authorList>
            <person name="Jiang L."/>
        </authorList>
    </citation>
    <scope>NUCLEOTIDE SEQUENCE [LARGE SCALE GENOMIC DNA]</scope>
    <source>
        <strain evidence="5 6">YIM 131861</strain>
    </source>
</reference>
<dbReference type="PANTHER" id="PTHR30146">
    <property type="entry name" value="LACI-RELATED TRANSCRIPTIONAL REPRESSOR"/>
    <property type="match status" value="1"/>
</dbReference>
<dbReference type="Gene3D" id="3.40.50.2300">
    <property type="match status" value="2"/>
</dbReference>
<dbReference type="CDD" id="cd06288">
    <property type="entry name" value="PBP1_sucrose_transcription_regulator"/>
    <property type="match status" value="1"/>
</dbReference>
<dbReference type="GO" id="GO:0003700">
    <property type="term" value="F:DNA-binding transcription factor activity"/>
    <property type="evidence" value="ECO:0007669"/>
    <property type="project" value="TreeGrafter"/>
</dbReference>
<dbReference type="Pfam" id="PF13377">
    <property type="entry name" value="Peripla_BP_3"/>
    <property type="match status" value="1"/>
</dbReference>
<evidence type="ECO:0000259" key="4">
    <source>
        <dbReference type="PROSITE" id="PS50932"/>
    </source>
</evidence>
<feature type="domain" description="HTH lacI-type" evidence="4">
    <location>
        <begin position="10"/>
        <end position="64"/>
    </location>
</feature>
<sequence length="340" mass="36006">MAQRKARGVVTVADVAEHAGVSPGTVSKALNGRGQLKSETRQRVLASAEKLGFAPNLLARSLLSGRTYTVGVLTTDSVGRFTIPLLTGAEDALGAGQMSMLLCESRGDAIREQHYLRVLMARRVDGIIITGRSSNVRPSLGQDFPIPVVYALCQSDSMEDLSVLHDDEKGAEMAVNHLVETGRSRIAHVSGPPRHAATQNRSRGAATALAAAGLSLVLGEPLHGEWSEAWGREAAQRLMRSGERFNGVFCASDQIARGVADGLREGGVAVPEDVGIVGVDNWLPMAEASRPPLTTIDLNLAELGHIAATRLLSAIEGKDAASGIERVPAFLVKRRSTEIG</sequence>
<keyword evidence="3" id="KW-0804">Transcription</keyword>
<keyword evidence="6" id="KW-1185">Reference proteome</keyword>
<keyword evidence="1" id="KW-0805">Transcription regulation</keyword>
<dbReference type="OrthoDB" id="3467214at2"/>
<gene>
    <name evidence="5" type="ORF">E6C70_11510</name>
</gene>